<organism evidence="1">
    <name type="scientific">uncultured Chloroflexia bacterium</name>
    <dbReference type="NCBI Taxonomy" id="1672391"/>
    <lineage>
        <taxon>Bacteria</taxon>
        <taxon>Bacillati</taxon>
        <taxon>Chloroflexota</taxon>
        <taxon>Chloroflexia</taxon>
        <taxon>environmental samples</taxon>
    </lineage>
</organism>
<dbReference type="AlphaFoldDB" id="A0A6J4INL8"/>
<accession>A0A6J4INL8</accession>
<proteinExistence type="predicted"/>
<sequence length="25" mass="2784">SQGGNYTDGFLRRLNGLTGSVTWQR</sequence>
<dbReference type="EMBL" id="CADCTR010000656">
    <property type="protein sequence ID" value="CAA9255214.1"/>
    <property type="molecule type" value="Genomic_DNA"/>
</dbReference>
<feature type="non-terminal residue" evidence="1">
    <location>
        <position position="1"/>
    </location>
</feature>
<reference evidence="1" key="1">
    <citation type="submission" date="2020-02" db="EMBL/GenBank/DDBJ databases">
        <authorList>
            <person name="Meier V. D."/>
        </authorList>
    </citation>
    <scope>NUCLEOTIDE SEQUENCE</scope>
    <source>
        <strain evidence="1">AVDCRST_MAG93</strain>
    </source>
</reference>
<gene>
    <name evidence="1" type="ORF">AVDCRST_MAG93-1932</name>
</gene>
<evidence type="ECO:0000313" key="1">
    <source>
        <dbReference type="EMBL" id="CAA9255214.1"/>
    </source>
</evidence>
<name>A0A6J4INL8_9CHLR</name>
<protein>
    <submittedName>
        <fullName evidence="1">Uncharacterized protein</fullName>
    </submittedName>
</protein>